<dbReference type="EMBL" id="AP026866">
    <property type="protein sequence ID" value="BDS05298.1"/>
    <property type="molecule type" value="Genomic_DNA"/>
</dbReference>
<name>A0AAT9FH17_9BACT</name>
<feature type="region of interest" description="Disordered" evidence="2">
    <location>
        <begin position="93"/>
        <end position="150"/>
    </location>
</feature>
<dbReference type="PANTHER" id="PTHR48025:SF1">
    <property type="entry name" value="RRM DOMAIN-CONTAINING PROTEIN"/>
    <property type="match status" value="1"/>
</dbReference>
<feature type="domain" description="RRM" evidence="3">
    <location>
        <begin position="158"/>
        <end position="236"/>
    </location>
</feature>
<dbReference type="Gene3D" id="3.30.70.330">
    <property type="match status" value="1"/>
</dbReference>
<feature type="compositionally biased region" description="Gly residues" evidence="2">
    <location>
        <begin position="59"/>
        <end position="68"/>
    </location>
</feature>
<dbReference type="InterPro" id="IPR050502">
    <property type="entry name" value="Euk_RNA-bind_prot"/>
</dbReference>
<feature type="compositionally biased region" description="Gly residues" evidence="2">
    <location>
        <begin position="41"/>
        <end position="50"/>
    </location>
</feature>
<protein>
    <recommendedName>
        <fullName evidence="3">RRM domain-containing protein</fullName>
    </recommendedName>
</protein>
<feature type="compositionally biased region" description="Low complexity" evidence="2">
    <location>
        <begin position="31"/>
        <end position="40"/>
    </location>
</feature>
<organism evidence="4">
    <name type="scientific">Oceaniferula spumae</name>
    <dbReference type="NCBI Taxonomy" id="2979115"/>
    <lineage>
        <taxon>Bacteria</taxon>
        <taxon>Pseudomonadati</taxon>
        <taxon>Verrucomicrobiota</taxon>
        <taxon>Verrucomicrobiia</taxon>
        <taxon>Verrucomicrobiales</taxon>
        <taxon>Verrucomicrobiaceae</taxon>
        <taxon>Oceaniferula</taxon>
    </lineage>
</organism>
<feature type="region of interest" description="Disordered" evidence="2">
    <location>
        <begin position="1"/>
        <end position="81"/>
    </location>
</feature>
<feature type="compositionally biased region" description="Low complexity" evidence="2">
    <location>
        <begin position="109"/>
        <end position="121"/>
    </location>
</feature>
<feature type="compositionally biased region" description="Basic and acidic residues" evidence="2">
    <location>
        <begin position="239"/>
        <end position="260"/>
    </location>
</feature>
<dbReference type="AlphaFoldDB" id="A0AAT9FH17"/>
<evidence type="ECO:0000256" key="1">
    <source>
        <dbReference type="ARBA" id="ARBA00022884"/>
    </source>
</evidence>
<proteinExistence type="predicted"/>
<dbReference type="KEGG" id="osu:NT6N_03380"/>
<accession>A0AAT9FH17</accession>
<feature type="region of interest" description="Disordered" evidence="2">
    <location>
        <begin position="231"/>
        <end position="270"/>
    </location>
</feature>
<dbReference type="PANTHER" id="PTHR48025">
    <property type="entry name" value="OS02G0815200 PROTEIN"/>
    <property type="match status" value="1"/>
</dbReference>
<dbReference type="InterPro" id="IPR000504">
    <property type="entry name" value="RRM_dom"/>
</dbReference>
<feature type="compositionally biased region" description="Basic residues" evidence="2">
    <location>
        <begin position="127"/>
        <end position="138"/>
    </location>
</feature>
<evidence type="ECO:0000256" key="2">
    <source>
        <dbReference type="SAM" id="MobiDB-lite"/>
    </source>
</evidence>
<evidence type="ECO:0000259" key="3">
    <source>
        <dbReference type="PROSITE" id="PS50102"/>
    </source>
</evidence>
<reference evidence="4" key="1">
    <citation type="submission" date="2024-07" db="EMBL/GenBank/DDBJ databases">
        <title>Complete genome sequence of Verrucomicrobiaceae bacterium NT6N.</title>
        <authorList>
            <person name="Huang C."/>
            <person name="Takami H."/>
            <person name="Hamasaki K."/>
        </authorList>
    </citation>
    <scope>NUCLEOTIDE SEQUENCE</scope>
    <source>
        <strain evidence="4">NT6N</strain>
    </source>
</reference>
<dbReference type="SMART" id="SM00360">
    <property type="entry name" value="RRM"/>
    <property type="match status" value="1"/>
</dbReference>
<dbReference type="Pfam" id="PF00076">
    <property type="entry name" value="RRM_1"/>
    <property type="match status" value="1"/>
</dbReference>
<dbReference type="PROSITE" id="PS50102">
    <property type="entry name" value="RRM"/>
    <property type="match status" value="1"/>
</dbReference>
<dbReference type="GO" id="GO:0003723">
    <property type="term" value="F:RNA binding"/>
    <property type="evidence" value="ECO:0007669"/>
    <property type="project" value="UniProtKB-KW"/>
</dbReference>
<dbReference type="InterPro" id="IPR012677">
    <property type="entry name" value="Nucleotide-bd_a/b_plait_sf"/>
</dbReference>
<dbReference type="InterPro" id="IPR035979">
    <property type="entry name" value="RBD_domain_sf"/>
</dbReference>
<dbReference type="SUPFAM" id="SSF54928">
    <property type="entry name" value="RNA-binding domain, RBD"/>
    <property type="match status" value="1"/>
</dbReference>
<evidence type="ECO:0000313" key="4">
    <source>
        <dbReference type="EMBL" id="BDS05298.1"/>
    </source>
</evidence>
<sequence length="270" mass="29769">MSQENNTKPRNEGGQRRQGGQNRNRNRNRNRSGGNQNRNRQGGGGQGGNRPQGQKKQGGPQGRQSGGGPRRRQPKPMPLTFWEKILKFVGLYKEPTRPPRRQAADKPAGKAAAGKAAPKAKSNTRDTRKKGAAKRTPNKAKGPIPAKAVDGEFPVETPRLYLGNLSYDATEHDLEDLFKGIGTVRKVEIVYNRHTHRSKGYGFLEMLNVEEAKRAVEVLHDQPFMGRVLVVNGANSKPKNSDDKPRRPKADKPAAEKAPETPESNPEPAE</sequence>
<gene>
    <name evidence="4" type="ORF">NT6N_03380</name>
</gene>
<feature type="compositionally biased region" description="Basic and acidic residues" evidence="2">
    <location>
        <begin position="94"/>
        <end position="108"/>
    </location>
</feature>
<keyword evidence="1" id="KW-0694">RNA-binding</keyword>